<reference evidence="3 4" key="1">
    <citation type="submission" date="2020-03" db="EMBL/GenBank/DDBJ databases">
        <authorList>
            <person name="Kim M.K."/>
        </authorList>
    </citation>
    <scope>NUCLEOTIDE SEQUENCE [LARGE SCALE GENOMIC DNA]</scope>
    <source>
        <strain evidence="3 4">BT328</strain>
    </source>
</reference>
<sequence>MKIRFFQPSDNQPSNKSEPAFIRKNQFQTWSESERQFLRDNWETKTTQEIAEALNRPKAGVQTYAWRFLKLKKSPEAKFMAASKGQQSRKDAYTEAEKQYLRDHWQTMTIQQMADALGRKAGSVKSMGQKKMRLKKTHESLSTLSKRLNAGQFKKGSISSNAILDEAMPIRIRHSHKKRGGLAYKWIRVAWKKWIMYHVYLWEQAYGPAPEGMIVVFKNKDTMDCRLDNLELITRQEHAIRNSGSINLPDGYVAHLLAVRNPELQQELLQYPELLELKRNQIHLERTLKQLTAHANSDANNPVPAGSDQADAC</sequence>
<dbReference type="RefSeq" id="WP_167217023.1">
    <property type="nucleotide sequence ID" value="NZ_CP050063.1"/>
</dbReference>
<keyword evidence="3" id="KW-0378">Hydrolase</keyword>
<dbReference type="AlphaFoldDB" id="A0A6G9AWS3"/>
<gene>
    <name evidence="3" type="ORF">G8759_31225</name>
</gene>
<feature type="domain" description="HNH nuclease" evidence="2">
    <location>
        <begin position="198"/>
        <end position="239"/>
    </location>
</feature>
<evidence type="ECO:0000313" key="3">
    <source>
        <dbReference type="EMBL" id="QIP16796.1"/>
    </source>
</evidence>
<keyword evidence="3" id="KW-0255">Endonuclease</keyword>
<accession>A0A6G9AWS3</accession>
<dbReference type="EMBL" id="CP050063">
    <property type="protein sequence ID" value="QIP16796.1"/>
    <property type="molecule type" value="Genomic_DNA"/>
</dbReference>
<organism evidence="3 4">
    <name type="scientific">Spirosoma aureum</name>
    <dbReference type="NCBI Taxonomy" id="2692134"/>
    <lineage>
        <taxon>Bacteria</taxon>
        <taxon>Pseudomonadati</taxon>
        <taxon>Bacteroidota</taxon>
        <taxon>Cytophagia</taxon>
        <taxon>Cytophagales</taxon>
        <taxon>Cytophagaceae</taxon>
        <taxon>Spirosoma</taxon>
    </lineage>
</organism>
<name>A0A6G9AWS3_9BACT</name>
<dbReference type="InterPro" id="IPR044925">
    <property type="entry name" value="His-Me_finger_sf"/>
</dbReference>
<evidence type="ECO:0000313" key="4">
    <source>
        <dbReference type="Proteomes" id="UP000501802"/>
    </source>
</evidence>
<dbReference type="InterPro" id="IPR003615">
    <property type="entry name" value="HNH_nuc"/>
</dbReference>
<dbReference type="Pfam" id="PF13392">
    <property type="entry name" value="HNH_3"/>
    <property type="match status" value="1"/>
</dbReference>
<dbReference type="KEGG" id="spib:G8759_31225"/>
<protein>
    <submittedName>
        <fullName evidence="3">HNH endonuclease</fullName>
    </submittedName>
</protein>
<dbReference type="Gene3D" id="3.90.75.20">
    <property type="match status" value="1"/>
</dbReference>
<evidence type="ECO:0000259" key="2">
    <source>
        <dbReference type="Pfam" id="PF13392"/>
    </source>
</evidence>
<feature type="region of interest" description="Disordered" evidence="1">
    <location>
        <begin position="293"/>
        <end position="313"/>
    </location>
</feature>
<proteinExistence type="predicted"/>
<keyword evidence="4" id="KW-1185">Reference proteome</keyword>
<dbReference type="Proteomes" id="UP000501802">
    <property type="component" value="Chromosome"/>
</dbReference>
<dbReference type="SUPFAM" id="SSF54060">
    <property type="entry name" value="His-Me finger endonucleases"/>
    <property type="match status" value="1"/>
</dbReference>
<evidence type="ECO:0000256" key="1">
    <source>
        <dbReference type="SAM" id="MobiDB-lite"/>
    </source>
</evidence>
<keyword evidence="3" id="KW-0540">Nuclease</keyword>
<dbReference type="GO" id="GO:0004519">
    <property type="term" value="F:endonuclease activity"/>
    <property type="evidence" value="ECO:0007669"/>
    <property type="project" value="UniProtKB-KW"/>
</dbReference>